<proteinExistence type="predicted"/>
<dbReference type="Pfam" id="PF22807">
    <property type="entry name" value="TrAA12"/>
    <property type="match status" value="1"/>
</dbReference>
<keyword evidence="1" id="KW-0732">Signal</keyword>
<gene>
    <name evidence="3" type="ORF">VNI00_015030</name>
</gene>
<reference evidence="3 4" key="1">
    <citation type="submission" date="2024-01" db="EMBL/GenBank/DDBJ databases">
        <title>A draft genome for a cacao thread blight-causing isolate of Paramarasmius palmivorus.</title>
        <authorList>
            <person name="Baruah I.K."/>
            <person name="Bukari Y."/>
            <person name="Amoako-Attah I."/>
            <person name="Meinhardt L.W."/>
            <person name="Bailey B.A."/>
            <person name="Cohen S.P."/>
        </authorList>
    </citation>
    <scope>NUCLEOTIDE SEQUENCE [LARGE SCALE GENOMIC DNA]</scope>
    <source>
        <strain evidence="3 4">GH-12</strain>
    </source>
</reference>
<evidence type="ECO:0000256" key="1">
    <source>
        <dbReference type="SAM" id="SignalP"/>
    </source>
</evidence>
<dbReference type="AlphaFoldDB" id="A0AAW0BN50"/>
<keyword evidence="4" id="KW-1185">Reference proteome</keyword>
<feature type="signal peptide" evidence="1">
    <location>
        <begin position="1"/>
        <end position="19"/>
    </location>
</feature>
<organism evidence="3 4">
    <name type="scientific">Paramarasmius palmivorus</name>
    <dbReference type="NCBI Taxonomy" id="297713"/>
    <lineage>
        <taxon>Eukaryota</taxon>
        <taxon>Fungi</taxon>
        <taxon>Dikarya</taxon>
        <taxon>Basidiomycota</taxon>
        <taxon>Agaricomycotina</taxon>
        <taxon>Agaricomycetes</taxon>
        <taxon>Agaricomycetidae</taxon>
        <taxon>Agaricales</taxon>
        <taxon>Marasmiineae</taxon>
        <taxon>Marasmiaceae</taxon>
        <taxon>Paramarasmius</taxon>
    </lineage>
</organism>
<dbReference type="InterPro" id="IPR054539">
    <property type="entry name" value="Beta-prop_PDH"/>
</dbReference>
<protein>
    <recommendedName>
        <fullName evidence="2">Pyrroloquinoline quinone-dependent pyranose dehydrogenase beta-propeller domain-containing protein</fullName>
    </recommendedName>
</protein>
<evidence type="ECO:0000313" key="3">
    <source>
        <dbReference type="EMBL" id="KAK7027947.1"/>
    </source>
</evidence>
<evidence type="ECO:0000313" key="4">
    <source>
        <dbReference type="Proteomes" id="UP001383192"/>
    </source>
</evidence>
<name>A0AAW0BN50_9AGAR</name>
<dbReference type="Proteomes" id="UP001383192">
    <property type="component" value="Unassembled WGS sequence"/>
</dbReference>
<evidence type="ECO:0000259" key="2">
    <source>
        <dbReference type="Pfam" id="PF22807"/>
    </source>
</evidence>
<dbReference type="SUPFAM" id="SSF50952">
    <property type="entry name" value="Soluble quinoprotein glucose dehydrogenase"/>
    <property type="match status" value="1"/>
</dbReference>
<feature type="domain" description="Pyrroloquinoline quinone-dependent pyranose dehydrogenase beta-propeller" evidence="2">
    <location>
        <begin position="33"/>
        <end position="425"/>
    </location>
</feature>
<dbReference type="EMBL" id="JAYKXP010000092">
    <property type="protein sequence ID" value="KAK7027947.1"/>
    <property type="molecule type" value="Genomic_DNA"/>
</dbReference>
<accession>A0AAW0BN50</accession>
<dbReference type="InterPro" id="IPR011042">
    <property type="entry name" value="6-blade_b-propeller_TolB-like"/>
</dbReference>
<dbReference type="Gene3D" id="2.120.10.30">
    <property type="entry name" value="TolB, C-terminal domain"/>
    <property type="match status" value="1"/>
</dbReference>
<sequence length="428" mass="45360">MLAFKIFSLLGAFTTVTTATFQPSGVPFRNPVVTAPGLKASVVFSNLTAPRGITFDSEGNLLVVERGFGVTALSPVTGGWERTVVIASTSFTQGIQVDGDDLYVSTAGEVLLYQYDAATKAITAGDPQSVITGVPADGELTTHALLLEKDENHQIIGILVGTGPLTNIDPTARDPASGRSQVRRFSFPTSQPMSWASGQILAYGIRNPGGFAFSPSGSELHIVENGASIDNVTGLTPAFVNDNPADEINVIEWPPSSYSTPKFFGFPDCTTLWNPEADVTGVPDYLDLRRGDQISLKLEPERNDEWCADEGNNAPPAVVLQAHSVPLDIKYYTGAAATTPASFPSRFVGNSFVSFRGSFDRDPPTGYGVIRVASSLEGGYQFIVQAADLSICPGSCVRPVGLAFSTDGKLFISSDASGEVFVVKKDIA</sequence>
<comment type="caution">
    <text evidence="3">The sequence shown here is derived from an EMBL/GenBank/DDBJ whole genome shotgun (WGS) entry which is preliminary data.</text>
</comment>
<feature type="chain" id="PRO_5043407247" description="Pyrroloquinoline quinone-dependent pyranose dehydrogenase beta-propeller domain-containing protein" evidence="1">
    <location>
        <begin position="20"/>
        <end position="428"/>
    </location>
</feature>
<dbReference type="InterPro" id="IPR011041">
    <property type="entry name" value="Quinoprot_gluc/sorb_DH_b-prop"/>
</dbReference>